<keyword evidence="3" id="KW-1185">Reference proteome</keyword>
<reference evidence="2 3" key="1">
    <citation type="submission" date="2016-12" db="EMBL/GenBank/DDBJ databases">
        <title>The genomes of Aspergillus section Nigri reveals drivers in fungal speciation.</title>
        <authorList>
            <consortium name="DOE Joint Genome Institute"/>
            <person name="Vesth T.C."/>
            <person name="Nybo J."/>
            <person name="Theobald S."/>
            <person name="Brandl J."/>
            <person name="Frisvad J.C."/>
            <person name="Nielsen K.F."/>
            <person name="Lyhne E.K."/>
            <person name="Kogle M.E."/>
            <person name="Kuo A."/>
            <person name="Riley R."/>
            <person name="Clum A."/>
            <person name="Nolan M."/>
            <person name="Lipzen A."/>
            <person name="Salamov A."/>
            <person name="Henrissat B."/>
            <person name="Wiebenga A."/>
            <person name="De Vries R.P."/>
            <person name="Grigoriev I.V."/>
            <person name="Mortensen U.H."/>
            <person name="Andersen M.R."/>
            <person name="Baker S.E."/>
        </authorList>
    </citation>
    <scope>NUCLEOTIDE SEQUENCE [LARGE SCALE GENOMIC DNA]</scope>
    <source>
        <strain evidence="2 3">CBS 117.55</strain>
    </source>
</reference>
<feature type="region of interest" description="Disordered" evidence="1">
    <location>
        <begin position="1"/>
        <end position="21"/>
    </location>
</feature>
<organism evidence="2 3">
    <name type="scientific">Aspergillus heteromorphus CBS 117.55</name>
    <dbReference type="NCBI Taxonomy" id="1448321"/>
    <lineage>
        <taxon>Eukaryota</taxon>
        <taxon>Fungi</taxon>
        <taxon>Dikarya</taxon>
        <taxon>Ascomycota</taxon>
        <taxon>Pezizomycotina</taxon>
        <taxon>Eurotiomycetes</taxon>
        <taxon>Eurotiomycetidae</taxon>
        <taxon>Eurotiales</taxon>
        <taxon>Aspergillaceae</taxon>
        <taxon>Aspergillus</taxon>
        <taxon>Aspergillus subgen. Circumdati</taxon>
    </lineage>
</organism>
<evidence type="ECO:0000256" key="1">
    <source>
        <dbReference type="SAM" id="MobiDB-lite"/>
    </source>
</evidence>
<name>A0A317VYT9_9EURO</name>
<evidence type="ECO:0000313" key="3">
    <source>
        <dbReference type="Proteomes" id="UP000247233"/>
    </source>
</evidence>
<dbReference type="GeneID" id="37070404"/>
<protein>
    <submittedName>
        <fullName evidence="2">Uncharacterized protein</fullName>
    </submittedName>
</protein>
<gene>
    <name evidence="2" type="ORF">BO70DRAFT_430576</name>
</gene>
<dbReference type="AlphaFoldDB" id="A0A317VYT9"/>
<sequence length="153" mass="16682">MQATTSPDRASSQGKTAPNEPFAASMLAIPLVKSPKNAACKVRRGLVSGPPNKTSLARGQSRGGIARFQDEGVGASQRNALRAFNSSRSKGLPSRRPPPACLTEPPAILGFDLAWTASIPDWLYRTTLRIRSKLRLEEPLSILHLRTNIYEIY</sequence>
<accession>A0A317VYT9</accession>
<evidence type="ECO:0000313" key="2">
    <source>
        <dbReference type="EMBL" id="PWY77060.1"/>
    </source>
</evidence>
<feature type="compositionally biased region" description="Polar residues" evidence="1">
    <location>
        <begin position="1"/>
        <end position="16"/>
    </location>
</feature>
<dbReference type="RefSeq" id="XP_025397821.1">
    <property type="nucleotide sequence ID" value="XM_025548167.1"/>
</dbReference>
<proteinExistence type="predicted"/>
<dbReference type="VEuPathDB" id="FungiDB:BO70DRAFT_430576"/>
<feature type="region of interest" description="Disordered" evidence="1">
    <location>
        <begin position="44"/>
        <end position="74"/>
    </location>
</feature>
<dbReference type="EMBL" id="MSFL01000019">
    <property type="protein sequence ID" value="PWY77060.1"/>
    <property type="molecule type" value="Genomic_DNA"/>
</dbReference>
<comment type="caution">
    <text evidence="2">The sequence shown here is derived from an EMBL/GenBank/DDBJ whole genome shotgun (WGS) entry which is preliminary data.</text>
</comment>
<dbReference type="Proteomes" id="UP000247233">
    <property type="component" value="Unassembled WGS sequence"/>
</dbReference>